<protein>
    <recommendedName>
        <fullName evidence="8">Duffy-binding-like domain-containing protein</fullName>
    </recommendedName>
</protein>
<feature type="non-terminal residue" evidence="6">
    <location>
        <position position="1"/>
    </location>
</feature>
<dbReference type="Gene3D" id="1.20.1310.20">
    <property type="entry name" value="Duffy-antigen binding domain"/>
    <property type="match status" value="1"/>
</dbReference>
<feature type="domain" description="Duffy-binding-like" evidence="2">
    <location>
        <begin position="632"/>
        <end position="811"/>
    </location>
</feature>
<feature type="compositionally biased region" description="Basic and acidic residues" evidence="1">
    <location>
        <begin position="509"/>
        <end position="520"/>
    </location>
</feature>
<proteinExistence type="predicted"/>
<feature type="region of interest" description="Disordered" evidence="1">
    <location>
        <begin position="507"/>
        <end position="538"/>
    </location>
</feature>
<dbReference type="InterPro" id="IPR029210">
    <property type="entry name" value="PfEMP1_NTS"/>
</dbReference>
<evidence type="ECO:0000259" key="4">
    <source>
        <dbReference type="Pfam" id="PF15447"/>
    </source>
</evidence>
<feature type="region of interest" description="Disordered" evidence="1">
    <location>
        <begin position="766"/>
        <end position="792"/>
    </location>
</feature>
<feature type="compositionally biased region" description="Low complexity" evidence="1">
    <location>
        <begin position="832"/>
        <end position="842"/>
    </location>
</feature>
<accession>A0A024VXX8</accession>
<dbReference type="InterPro" id="IPR042202">
    <property type="entry name" value="Duffy-ag-bd_sf"/>
</dbReference>
<feature type="compositionally biased region" description="Basic and acidic residues" evidence="1">
    <location>
        <begin position="806"/>
        <end position="815"/>
    </location>
</feature>
<dbReference type="InterPro" id="IPR054595">
    <property type="entry name" value="DBL_C"/>
</dbReference>
<reference evidence="6 7" key="2">
    <citation type="submission" date="2013-02" db="EMBL/GenBank/DDBJ databases">
        <title>The Genome Sequence of Plasmodium falciparum Tanzania (2000708).</title>
        <authorList>
            <consortium name="The Broad Institute Genome Sequencing Platform"/>
            <consortium name="The Broad Institute Genome Sequencing Center for Infectious Disease"/>
            <person name="Neafsey D."/>
            <person name="Cheeseman I."/>
            <person name="Volkman S."/>
            <person name="Adams J."/>
            <person name="Walker B."/>
            <person name="Young S.K."/>
            <person name="Zeng Q."/>
            <person name="Gargeya S."/>
            <person name="Fitzgerald M."/>
            <person name="Haas B."/>
            <person name="Abouelleil A."/>
            <person name="Alvarado L."/>
            <person name="Arachchi H.M."/>
            <person name="Berlin A.M."/>
            <person name="Chapman S.B."/>
            <person name="Dewar J."/>
            <person name="Goldberg J."/>
            <person name="Griggs A."/>
            <person name="Gujja S."/>
            <person name="Hansen M."/>
            <person name="Howarth C."/>
            <person name="Imamovic A."/>
            <person name="Larimer J."/>
            <person name="McCowan C."/>
            <person name="Murphy C."/>
            <person name="Neiman D."/>
            <person name="Pearson M."/>
            <person name="Priest M."/>
            <person name="Roberts A."/>
            <person name="Saif S."/>
            <person name="Shea T."/>
            <person name="Sisk P."/>
            <person name="Sykes S."/>
            <person name="Wortman J."/>
            <person name="Nusbaum C."/>
            <person name="Birren B."/>
        </authorList>
    </citation>
    <scope>NUCLEOTIDE SEQUENCE [LARGE SCALE GENOMIC DNA]</scope>
    <source>
        <strain evidence="7">Tanzania (2000708)</strain>
    </source>
</reference>
<dbReference type="Proteomes" id="UP000030708">
    <property type="component" value="Unassembled WGS sequence"/>
</dbReference>
<dbReference type="AlphaFoldDB" id="A0A024VXX8"/>
<evidence type="ECO:0000313" key="7">
    <source>
        <dbReference type="Proteomes" id="UP000030708"/>
    </source>
</evidence>
<feature type="non-terminal residue" evidence="6">
    <location>
        <position position="842"/>
    </location>
</feature>
<dbReference type="GO" id="GO:0046789">
    <property type="term" value="F:host cell surface receptor binding"/>
    <property type="evidence" value="ECO:0007669"/>
    <property type="project" value="InterPro"/>
</dbReference>
<feature type="compositionally biased region" description="Polar residues" evidence="1">
    <location>
        <begin position="816"/>
        <end position="826"/>
    </location>
</feature>
<dbReference type="GO" id="GO:0016020">
    <property type="term" value="C:membrane"/>
    <property type="evidence" value="ECO:0007669"/>
    <property type="project" value="InterPro"/>
</dbReference>
<evidence type="ECO:0000259" key="2">
    <source>
        <dbReference type="Pfam" id="PF03011"/>
    </source>
</evidence>
<dbReference type="Pfam" id="PF05424">
    <property type="entry name" value="Duffy_binding"/>
    <property type="match status" value="1"/>
</dbReference>
<feature type="region of interest" description="Disordered" evidence="1">
    <location>
        <begin position="459"/>
        <end position="479"/>
    </location>
</feature>
<feature type="region of interest" description="Disordered" evidence="1">
    <location>
        <begin position="733"/>
        <end position="752"/>
    </location>
</feature>
<dbReference type="Gene3D" id="1.20.58.830">
    <property type="match status" value="2"/>
</dbReference>
<dbReference type="FunFam" id="1.20.1310.20:FF:000001">
    <property type="entry name" value="Erythrocyte membrane protein 1, PfEMP1"/>
    <property type="match status" value="1"/>
</dbReference>
<dbReference type="Pfam" id="PF22672">
    <property type="entry name" value="DBL_C"/>
    <property type="match status" value="1"/>
</dbReference>
<evidence type="ECO:0000256" key="1">
    <source>
        <dbReference type="SAM" id="MobiDB-lite"/>
    </source>
</evidence>
<evidence type="ECO:0008006" key="8">
    <source>
        <dbReference type="Google" id="ProtNLM"/>
    </source>
</evidence>
<feature type="domain" description="Plasmodium falciparum erythrocyte membrane protein-1 N-terminal segment" evidence="4">
    <location>
        <begin position="8"/>
        <end position="42"/>
    </location>
</feature>
<evidence type="ECO:0000313" key="6">
    <source>
        <dbReference type="EMBL" id="ETW33178.1"/>
    </source>
</evidence>
<dbReference type="FunFam" id="1.20.58.830:FF:000004">
    <property type="entry name" value="Erythrocyte membrane protein 1, PfEMP1"/>
    <property type="match status" value="1"/>
</dbReference>
<dbReference type="Pfam" id="PF03011">
    <property type="entry name" value="PFEMP"/>
    <property type="match status" value="1"/>
</dbReference>
<evidence type="ECO:0000259" key="3">
    <source>
        <dbReference type="Pfam" id="PF05424"/>
    </source>
</evidence>
<dbReference type="InterPro" id="IPR008602">
    <property type="entry name" value="Duffy-antigen-binding"/>
</dbReference>
<dbReference type="EMBL" id="KI926831">
    <property type="protein sequence ID" value="ETW33178.1"/>
    <property type="molecule type" value="Genomic_DNA"/>
</dbReference>
<dbReference type="FunFam" id="1.20.58.830:FF:000009">
    <property type="entry name" value="Erythrocyte membrane protein 1, PfEMP1"/>
    <property type="match status" value="1"/>
</dbReference>
<feature type="domain" description="Duffy-antigen binding" evidence="3">
    <location>
        <begin position="103"/>
        <end position="301"/>
    </location>
</feature>
<sequence length="842" mass="95486">GSGGTDKSAKEVLDEIGEDVYKKVKDEAQKRSKGELKGELSQVSVKSELIDTTDTCTFDYDEHTTSANGNAKPCGKDGNDVDRFSVKQQAEYDNKKMKCSNGGACAPYRRLSLCNKNMEKIPTSTTKHDLLAEVCYAAKYEGESIRDYYPQYEVQYPGSGSGSTMCTMLARSFADIGDIVRGRDLYGGNNKRRQQLDDKLKEVFGNIYNELTSTNGVKDGYKDDREKNYYKLREDWWTANRATIWEALTCDDRLRGYSYFRPTCNSADGNSKSQANNKCRCSDKPNIDPPTYFDYVPQFLRWFEEWAEDFCRKKKKYVGIVKKYCRGDESKGEVKYCSSNGYDCEKTISRIGKVRMGKGCTDCFFACNPYVDWIDNQRKQFDKQKKIYDKEIKKYKNGASVSGRQKRSARGSNDNGYEKIFYEKLKNDGYGTVNAFLEKLNNEEVCKKVQDTEGGRINFKQVNSGSASGGTSGTSGTNNENEGTFYRSKYCQPCPDCGVRKKRNATSGWEERKKNDENCKSGKLYEPNKDANPSPIRILKSGEGKEEIEKKLEAFCEEKNGGGGGGGNGGNSEMKELHDEWKCYEFKELREVVEDQDEEEEEEDEVENAGGLCILQKTNGLNVKKQKTFYDFFYYWVAHMLKDSIHWRTKRLKSCISNGTTMKCKNGCNTKCDCFLKWVNEKKTEWTNIKEHFGKQEAFKNKGEYGEYKMLGKEMESPDFVLEGVLQIEFLKDESTDDSAQDKQNSLDSEELKHLKEIKQLLDEEKKKKQEAGADGSGTGSANGKKTIMDKLIEHEEGIATKCLTTHKEKCEDPQRPSSVARSDTYQPQPPAATAATAPNPT</sequence>
<feature type="domain" description="Duffy-binding-like" evidence="5">
    <location>
        <begin position="305"/>
        <end position="462"/>
    </location>
</feature>
<dbReference type="SUPFAM" id="SSF140924">
    <property type="entry name" value="Duffy binding domain-like"/>
    <property type="match status" value="2"/>
</dbReference>
<gene>
    <name evidence="6" type="ORF">PFTANZ_06103</name>
</gene>
<evidence type="ECO:0000259" key="5">
    <source>
        <dbReference type="Pfam" id="PF22672"/>
    </source>
</evidence>
<feature type="region of interest" description="Disordered" evidence="1">
    <location>
        <begin position="805"/>
        <end position="842"/>
    </location>
</feature>
<reference evidence="6 7" key="1">
    <citation type="submission" date="2013-02" db="EMBL/GenBank/DDBJ databases">
        <title>The Genome Annotation of Plasmodium falciparum Tanzania (2000708).</title>
        <authorList>
            <consortium name="The Broad Institute Genome Sequencing Platform"/>
            <consortium name="The Broad Institute Genome Sequencing Center for Infectious Disease"/>
            <person name="Neafsey D."/>
            <person name="Hoffman S."/>
            <person name="Volkman S."/>
            <person name="Rosenthal P."/>
            <person name="Walker B."/>
            <person name="Young S.K."/>
            <person name="Zeng Q."/>
            <person name="Gargeya S."/>
            <person name="Fitzgerald M."/>
            <person name="Haas B."/>
            <person name="Abouelleil A."/>
            <person name="Allen A.W."/>
            <person name="Alvarado L."/>
            <person name="Arachchi H.M."/>
            <person name="Berlin A.M."/>
            <person name="Chapman S.B."/>
            <person name="Gainer-Dewar J."/>
            <person name="Goldberg J."/>
            <person name="Griggs A."/>
            <person name="Gujja S."/>
            <person name="Hansen M."/>
            <person name="Howarth C."/>
            <person name="Imamovic A."/>
            <person name="Ireland A."/>
            <person name="Larimer J."/>
            <person name="McCowan C."/>
            <person name="Murphy C."/>
            <person name="Pearson M."/>
            <person name="Poon T.W."/>
            <person name="Priest M."/>
            <person name="Roberts A."/>
            <person name="Saif S."/>
            <person name="Shea T."/>
            <person name="Sisk P."/>
            <person name="Sykes S."/>
            <person name="Wortman J."/>
            <person name="Nusbaum C."/>
            <person name="Birren B."/>
        </authorList>
    </citation>
    <scope>NUCLEOTIDE SEQUENCE [LARGE SCALE GENOMIC DNA]</scope>
    <source>
        <strain evidence="7">Tanzania (2000708)</strain>
    </source>
</reference>
<name>A0A024VXX8_PLAFA</name>
<dbReference type="Pfam" id="PF15447">
    <property type="entry name" value="NTS"/>
    <property type="match status" value="1"/>
</dbReference>
<dbReference type="InterPro" id="IPR004258">
    <property type="entry name" value="DBL"/>
</dbReference>
<organism evidence="6 7">
    <name type="scientific">Plasmodium falciparum Tanzania</name>
    <name type="common">2000708</name>
    <dbReference type="NCBI Taxonomy" id="1036725"/>
    <lineage>
        <taxon>Eukaryota</taxon>
        <taxon>Sar</taxon>
        <taxon>Alveolata</taxon>
        <taxon>Apicomplexa</taxon>
        <taxon>Aconoidasida</taxon>
        <taxon>Haemosporida</taxon>
        <taxon>Plasmodiidae</taxon>
        <taxon>Plasmodium</taxon>
        <taxon>Plasmodium (Laverania)</taxon>
    </lineage>
</organism>